<dbReference type="Proteomes" id="UP000019205">
    <property type="component" value="Chromosome"/>
</dbReference>
<sequence length="258" mass="28511">MCLIVFAWQQHPTASLLLAANRDEFHERPAAAAHYWEDAPQLLAGRDLQAGGTWLGVSRGGRFAAITNIRDPAAEAGGAPRTRGELTTDFLTATQTPGDYLAEVAGRRNDYQGFNLLVGDRDSLWYLHGNRDEPSAPEPLAPGIYGLSNAALDVPWPKVQRARHRLQDAMAAKQLPDHEVLRTCLNDRSLAAPEALEKQHLSGAMARQLSAQFIVTPRYGTRCCTTLRQHTNGKLEFQEQRFDSRGELQGTEVFALQV</sequence>
<dbReference type="PANTHER" id="PTHR17985:SF8">
    <property type="entry name" value="TRANSPORT AND GOLGI ORGANIZATION PROTEIN 2 HOMOLOG"/>
    <property type="match status" value="1"/>
</dbReference>
<dbReference type="PANTHER" id="PTHR17985">
    <property type="entry name" value="SER/THR-RICH PROTEIN T10 IN DGCR REGION"/>
    <property type="match status" value="1"/>
</dbReference>
<dbReference type="OrthoDB" id="4380123at2"/>
<keyword evidence="2" id="KW-1185">Reference proteome</keyword>
<gene>
    <name evidence="1" type="ORF">KT71_05387</name>
</gene>
<dbReference type="eggNOG" id="COG3332">
    <property type="taxonomic scope" value="Bacteria"/>
</dbReference>
<dbReference type="RefSeq" id="WP_008293496.1">
    <property type="nucleotide sequence ID" value="NZ_CM002299.1"/>
</dbReference>
<accession>A4ABY1</accession>
<organism evidence="1 2">
    <name type="scientific">Congregibacter litoralis KT71</name>
    <dbReference type="NCBI Taxonomy" id="314285"/>
    <lineage>
        <taxon>Bacteria</taxon>
        <taxon>Pseudomonadati</taxon>
        <taxon>Pseudomonadota</taxon>
        <taxon>Gammaproteobacteria</taxon>
        <taxon>Cellvibrionales</taxon>
        <taxon>Halieaceae</taxon>
        <taxon>Congregibacter</taxon>
    </lineage>
</organism>
<proteinExistence type="predicted"/>
<dbReference type="HOGENOM" id="CLU_047037_1_1_6"/>
<evidence type="ECO:0008006" key="3">
    <source>
        <dbReference type="Google" id="ProtNLM"/>
    </source>
</evidence>
<evidence type="ECO:0000313" key="1">
    <source>
        <dbReference type="EMBL" id="EAQ96431.1"/>
    </source>
</evidence>
<reference evidence="1 2" key="2">
    <citation type="journal article" date="2009" name="PLoS ONE">
        <title>The photosynthetic apparatus and its regulation in the aerobic gammaproteobacterium Congregibacter litoralis gen. nov., sp. nov.</title>
        <authorList>
            <person name="Spring S."/>
            <person name="Lunsdorf H."/>
            <person name="Fuchs B.M."/>
            <person name="Tindall B.J."/>
        </authorList>
    </citation>
    <scope>NUCLEOTIDE SEQUENCE [LARGE SCALE GENOMIC DNA]</scope>
    <source>
        <strain evidence="1">KT71</strain>
    </source>
</reference>
<dbReference type="InterPro" id="IPR008551">
    <property type="entry name" value="TANGO2"/>
</dbReference>
<dbReference type="EMBL" id="AAOA02000006">
    <property type="protein sequence ID" value="EAQ96431.1"/>
    <property type="molecule type" value="Genomic_DNA"/>
</dbReference>
<dbReference type="STRING" id="314285.KT71_05387"/>
<reference evidence="1 2" key="1">
    <citation type="journal article" date="2007" name="Proc. Natl. Acad. Sci. U.S.A.">
        <title>Characterization of a marine gammaproteobacterium capable of aerobic anoxygenic photosynthesis.</title>
        <authorList>
            <person name="Fuchs B.M."/>
            <person name="Spring S."/>
            <person name="Teeling H."/>
            <person name="Quast C."/>
            <person name="Wulf J."/>
            <person name="Schattenhofer M."/>
            <person name="Yan S."/>
            <person name="Ferriera S."/>
            <person name="Johnson J."/>
            <person name="Glockner F.O."/>
            <person name="Amann R."/>
        </authorList>
    </citation>
    <scope>NUCLEOTIDE SEQUENCE [LARGE SCALE GENOMIC DNA]</scope>
    <source>
        <strain evidence="1">KT71</strain>
    </source>
</reference>
<protein>
    <recommendedName>
        <fullName evidence="3">NRDE family protein</fullName>
    </recommendedName>
</protein>
<name>A4ABY1_9GAMM</name>
<dbReference type="AlphaFoldDB" id="A4ABY1"/>
<comment type="caution">
    <text evidence="1">The sequence shown here is derived from an EMBL/GenBank/DDBJ whole genome shotgun (WGS) entry which is preliminary data.</text>
</comment>
<dbReference type="Pfam" id="PF05742">
    <property type="entry name" value="TANGO2"/>
    <property type="match status" value="1"/>
</dbReference>
<evidence type="ECO:0000313" key="2">
    <source>
        <dbReference type="Proteomes" id="UP000019205"/>
    </source>
</evidence>